<sequence length="85" mass="8940">MSSSAVTREALETFVIDALAAQGAARERIGPDVSFDELGLDSLNVTDMGLSVKTEFGIDVRPGDLEDAENLRAALAVIYQKAGLG</sequence>
<protein>
    <submittedName>
        <fullName evidence="2">Acyl carrier protein</fullName>
    </submittedName>
</protein>
<dbReference type="Gene3D" id="1.10.1200.10">
    <property type="entry name" value="ACP-like"/>
    <property type="match status" value="1"/>
</dbReference>
<evidence type="ECO:0000313" key="3">
    <source>
        <dbReference type="Proteomes" id="UP001595764"/>
    </source>
</evidence>
<evidence type="ECO:0000259" key="1">
    <source>
        <dbReference type="PROSITE" id="PS50075"/>
    </source>
</evidence>
<reference evidence="3" key="1">
    <citation type="journal article" date="2019" name="Int. J. Syst. Evol. Microbiol.">
        <title>The Global Catalogue of Microorganisms (GCM) 10K type strain sequencing project: providing services to taxonomists for standard genome sequencing and annotation.</title>
        <authorList>
            <consortium name="The Broad Institute Genomics Platform"/>
            <consortium name="The Broad Institute Genome Sequencing Center for Infectious Disease"/>
            <person name="Wu L."/>
            <person name="Ma J."/>
        </authorList>
    </citation>
    <scope>NUCLEOTIDE SEQUENCE [LARGE SCALE GENOMIC DNA]</scope>
    <source>
        <strain evidence="3">CGMCC 4.7682</strain>
    </source>
</reference>
<dbReference type="InterPro" id="IPR009081">
    <property type="entry name" value="PP-bd_ACP"/>
</dbReference>
<feature type="domain" description="Carrier" evidence="1">
    <location>
        <begin position="5"/>
        <end position="82"/>
    </location>
</feature>
<dbReference type="Proteomes" id="UP001595764">
    <property type="component" value="Unassembled WGS sequence"/>
</dbReference>
<dbReference type="RefSeq" id="WP_377872220.1">
    <property type="nucleotide sequence ID" value="NZ_JBHMAY010000037.1"/>
</dbReference>
<proteinExistence type="predicted"/>
<dbReference type="SUPFAM" id="SSF47336">
    <property type="entry name" value="ACP-like"/>
    <property type="match status" value="1"/>
</dbReference>
<dbReference type="EMBL" id="JBHRWI010000039">
    <property type="protein sequence ID" value="MFC3514292.1"/>
    <property type="molecule type" value="Genomic_DNA"/>
</dbReference>
<dbReference type="InterPro" id="IPR036736">
    <property type="entry name" value="ACP-like_sf"/>
</dbReference>
<gene>
    <name evidence="2" type="ORF">ACFORO_29275</name>
</gene>
<dbReference type="Pfam" id="PF00550">
    <property type="entry name" value="PP-binding"/>
    <property type="match status" value="1"/>
</dbReference>
<organism evidence="2 3">
    <name type="scientific">Amycolatopsis halotolerans</name>
    <dbReference type="NCBI Taxonomy" id="330083"/>
    <lineage>
        <taxon>Bacteria</taxon>
        <taxon>Bacillati</taxon>
        <taxon>Actinomycetota</taxon>
        <taxon>Actinomycetes</taxon>
        <taxon>Pseudonocardiales</taxon>
        <taxon>Pseudonocardiaceae</taxon>
        <taxon>Amycolatopsis</taxon>
    </lineage>
</organism>
<evidence type="ECO:0000313" key="2">
    <source>
        <dbReference type="EMBL" id="MFC3514292.1"/>
    </source>
</evidence>
<comment type="caution">
    <text evidence="2">The sequence shown here is derived from an EMBL/GenBank/DDBJ whole genome shotgun (WGS) entry which is preliminary data.</text>
</comment>
<keyword evidence="3" id="KW-1185">Reference proteome</keyword>
<accession>A0ABV7QR03</accession>
<name>A0ABV7QR03_9PSEU</name>
<dbReference type="PROSITE" id="PS50075">
    <property type="entry name" value="CARRIER"/>
    <property type="match status" value="1"/>
</dbReference>